<feature type="transmembrane region" description="Helical" evidence="3">
    <location>
        <begin position="536"/>
        <end position="560"/>
    </location>
</feature>
<evidence type="ECO:0000313" key="5">
    <source>
        <dbReference type="EnsemblMetazoa" id="AALFPA23_000679.P557"/>
    </source>
</evidence>
<protein>
    <recommendedName>
        <fullName evidence="4">SSD domain-containing protein</fullName>
    </recommendedName>
</protein>
<feature type="transmembrane region" description="Helical" evidence="3">
    <location>
        <begin position="466"/>
        <end position="486"/>
    </location>
</feature>
<dbReference type="InterPro" id="IPR053958">
    <property type="entry name" value="HMGCR/SNAP/NPC1-like_SSD"/>
</dbReference>
<dbReference type="PANTHER" id="PTHR10796">
    <property type="entry name" value="PATCHED-RELATED"/>
    <property type="match status" value="1"/>
</dbReference>
<comment type="similarity">
    <text evidence="1">Belongs to the patched family.</text>
</comment>
<dbReference type="Pfam" id="PF12349">
    <property type="entry name" value="Sterol-sensing"/>
    <property type="match status" value="1"/>
</dbReference>
<dbReference type="Proteomes" id="UP000069940">
    <property type="component" value="Unassembled WGS sequence"/>
</dbReference>
<dbReference type="PANTHER" id="PTHR10796:SF130">
    <property type="entry name" value="PATCHED DOMAIN-CONTAINING PROTEIN 3-LIKE PROTEIN"/>
    <property type="match status" value="1"/>
</dbReference>
<keyword evidence="3" id="KW-0812">Transmembrane</keyword>
<feature type="transmembrane region" description="Helical" evidence="3">
    <location>
        <begin position="404"/>
        <end position="424"/>
    </location>
</feature>
<dbReference type="PROSITE" id="PS50156">
    <property type="entry name" value="SSD"/>
    <property type="match status" value="1"/>
</dbReference>
<accession>A0ABM1XL66</accession>
<dbReference type="InterPro" id="IPR000731">
    <property type="entry name" value="SSD"/>
</dbReference>
<feature type="region of interest" description="Disordered" evidence="2">
    <location>
        <begin position="1003"/>
        <end position="1026"/>
    </location>
</feature>
<evidence type="ECO:0000256" key="2">
    <source>
        <dbReference type="SAM" id="MobiDB-lite"/>
    </source>
</evidence>
<dbReference type="EnsemblMetazoa" id="AALFPA23_000679.R558">
    <property type="protein sequence ID" value="AALFPA23_000679.P558"/>
    <property type="gene ID" value="AALFPA23_000679"/>
</dbReference>
<dbReference type="RefSeq" id="XP_062711238.1">
    <property type="nucleotide sequence ID" value="XM_062855254.1"/>
</dbReference>
<dbReference type="SUPFAM" id="SSF82866">
    <property type="entry name" value="Multidrug efflux transporter AcrB transmembrane domain"/>
    <property type="match status" value="2"/>
</dbReference>
<reference evidence="6" key="1">
    <citation type="journal article" date="2015" name="Proc. Natl. Acad. Sci. U.S.A.">
        <title>Genome sequence of the Asian Tiger mosquito, Aedes albopictus, reveals insights into its biology, genetics, and evolution.</title>
        <authorList>
            <person name="Chen X.G."/>
            <person name="Jiang X."/>
            <person name="Gu J."/>
            <person name="Xu M."/>
            <person name="Wu Y."/>
            <person name="Deng Y."/>
            <person name="Zhang C."/>
            <person name="Bonizzoni M."/>
            <person name="Dermauw W."/>
            <person name="Vontas J."/>
            <person name="Armbruster P."/>
            <person name="Huang X."/>
            <person name="Yang Y."/>
            <person name="Zhang H."/>
            <person name="He W."/>
            <person name="Peng H."/>
            <person name="Liu Y."/>
            <person name="Wu K."/>
            <person name="Chen J."/>
            <person name="Lirakis M."/>
            <person name="Topalis P."/>
            <person name="Van Leeuwen T."/>
            <person name="Hall A.B."/>
            <person name="Jiang X."/>
            <person name="Thorpe C."/>
            <person name="Mueller R.L."/>
            <person name="Sun C."/>
            <person name="Waterhouse R.M."/>
            <person name="Yan G."/>
            <person name="Tu Z.J."/>
            <person name="Fang X."/>
            <person name="James A.A."/>
        </authorList>
    </citation>
    <scope>NUCLEOTIDE SEQUENCE [LARGE SCALE GENOMIC DNA]</scope>
    <source>
        <strain evidence="6">Foshan</strain>
    </source>
</reference>
<keyword evidence="3" id="KW-0472">Membrane</keyword>
<feature type="transmembrane region" description="Helical" evidence="3">
    <location>
        <begin position="849"/>
        <end position="866"/>
    </location>
</feature>
<organism evidence="5 6">
    <name type="scientific">Aedes albopictus</name>
    <name type="common">Asian tiger mosquito</name>
    <name type="synonym">Stegomyia albopicta</name>
    <dbReference type="NCBI Taxonomy" id="7160"/>
    <lineage>
        <taxon>Eukaryota</taxon>
        <taxon>Metazoa</taxon>
        <taxon>Ecdysozoa</taxon>
        <taxon>Arthropoda</taxon>
        <taxon>Hexapoda</taxon>
        <taxon>Insecta</taxon>
        <taxon>Pterygota</taxon>
        <taxon>Neoptera</taxon>
        <taxon>Endopterygota</taxon>
        <taxon>Diptera</taxon>
        <taxon>Nematocera</taxon>
        <taxon>Culicoidea</taxon>
        <taxon>Culicidae</taxon>
        <taxon>Culicinae</taxon>
        <taxon>Aedini</taxon>
        <taxon>Aedes</taxon>
        <taxon>Stegomyia</taxon>
    </lineage>
</organism>
<evidence type="ECO:0000313" key="6">
    <source>
        <dbReference type="Proteomes" id="UP000069940"/>
    </source>
</evidence>
<feature type="transmembrane region" description="Helical" evidence="3">
    <location>
        <begin position="603"/>
        <end position="625"/>
    </location>
</feature>
<keyword evidence="6" id="KW-1185">Reference proteome</keyword>
<dbReference type="EnsemblMetazoa" id="AALFPA23_000679.R557">
    <property type="protein sequence ID" value="AALFPA23_000679.P557"/>
    <property type="gene ID" value="AALFPA23_000679"/>
</dbReference>
<keyword evidence="3" id="KW-1133">Transmembrane helix</keyword>
<feature type="region of interest" description="Disordered" evidence="2">
    <location>
        <begin position="27"/>
        <end position="52"/>
    </location>
</feature>
<evidence type="ECO:0000259" key="4">
    <source>
        <dbReference type="PROSITE" id="PS50156"/>
    </source>
</evidence>
<feature type="transmembrane region" description="Helical" evidence="3">
    <location>
        <begin position="873"/>
        <end position="895"/>
    </location>
</feature>
<feature type="transmembrane region" description="Helical" evidence="3">
    <location>
        <begin position="506"/>
        <end position="529"/>
    </location>
</feature>
<feature type="transmembrane region" description="Helical" evidence="3">
    <location>
        <begin position="915"/>
        <end position="938"/>
    </location>
</feature>
<name>A0ABM1XL66_AEDAL</name>
<feature type="compositionally biased region" description="Polar residues" evidence="2">
    <location>
        <begin position="32"/>
        <end position="52"/>
    </location>
</feature>
<evidence type="ECO:0000256" key="3">
    <source>
        <dbReference type="SAM" id="Phobius"/>
    </source>
</evidence>
<dbReference type="InterPro" id="IPR051697">
    <property type="entry name" value="Patched_domain-protein"/>
</dbReference>
<proteinExistence type="inferred from homology"/>
<evidence type="ECO:0000256" key="1">
    <source>
        <dbReference type="ARBA" id="ARBA00005585"/>
    </source>
</evidence>
<feature type="domain" description="SSD" evidence="4">
    <location>
        <begin position="400"/>
        <end position="560"/>
    </location>
</feature>
<dbReference type="RefSeq" id="XP_062711237.1">
    <property type="nucleotide sequence ID" value="XM_062855253.1"/>
</dbReference>
<dbReference type="Gene3D" id="1.20.1640.10">
    <property type="entry name" value="Multidrug efflux transporter AcrB transmembrane domain"/>
    <property type="match status" value="2"/>
</dbReference>
<sequence length="1026" mass="116235">MPPTEVTVPLTTNNGNRIVKPPVTIVPKETNRQPQSVMDNETVPDASSSPLTAENVNLPAGNRRQQPQQFQNLSWLGRLSYHVSIAIGQFFYRLGRFVASNPWRTIIACWLTVAVCSLGFLRFHHQRDPLKLWVPQESKFLRDTKWLIDNFQEGNRIETVMLTAPDVLTPEVLLRLADITEKIVNLTITNSKGENFDWNEVCFKIPLIAEYTASERRKREGTKSSTIKKGPKKQKNFFNPSVDLPSSMYCPLINRLPIGCLEHSILELWKFDREVIVTLSKEQIIDKLNSTTVSPVTGHTIDFSELLGGVHRDSTGRIVSATALYSNWMLHINYTEGDSNVNRNVAGTEYWVTEEAMLWEGKFLETVGEFEKEFSDAKMKMYYAAGRSYGDISAESMFKDIDKLVFGGAIMFTFMQLVLSKFSWTEFRIILGSVGLLCVGMGFIAGSGIVSIFSIPYGPVHTVLPFLLMGLGVDDMFVMMACYRKIHQTHANLPLPERMGLMLKHAGASITVTSLTDIVAFAVGSITVLPSLQSFCIYAAFGVFMMFAFVITFFVAVFTLDERRIVARRNSFFPWKIHDEKSTQLWCQYNLMNRCINLLYSKIILTNVGKTVIILGVICMTSLNIQSLMQLRQKFDLNWFIPEETYYGQFIVKNHEQYPNNGFEAMLLFGNYNYTAELKELLRITHDLEDRTDLLHSVDSWLNPFQDFVYTHYDKDIGEVVLGEADFAHYLSKFLYSHEGGRYQIKFKFATKLQCGQPAPNITATAIDFKFRPFSEREEYIPSKYAVEALLAESQFSSKESFNTVWAIIFGNWVTDEIIDTEIYRNIALAMIGVMFCSAVLIVNPQICFWIFICVLLTLVNVGGLMQRWGLTLDICSCIALQLAVGLCVDYAAHIGHTFLTISHGNRNERALETVIHIGAAVLYGGTSTILSLSVLSGSQAYTYRTFFKIFFLVIMLGLFHGLVLLPVILSLIGPSPYSGFIDDPNKLSDGIEEEMLHITDNQKRHNGQLARSEEEKQPMRIEPVV</sequence>
<dbReference type="GeneID" id="134289440"/>
<feature type="transmembrane region" description="Helical" evidence="3">
    <location>
        <begin position="430"/>
        <end position="454"/>
    </location>
</feature>
<reference evidence="5" key="2">
    <citation type="submission" date="2025-05" db="UniProtKB">
        <authorList>
            <consortium name="EnsemblMetazoa"/>
        </authorList>
    </citation>
    <scope>IDENTIFICATION</scope>
    <source>
        <strain evidence="5">Foshan</strain>
    </source>
</reference>
<feature type="transmembrane region" description="Helical" evidence="3">
    <location>
        <begin position="950"/>
        <end position="973"/>
    </location>
</feature>